<dbReference type="Gene3D" id="3.40.630.30">
    <property type="match status" value="1"/>
</dbReference>
<dbReference type="GO" id="GO:0016747">
    <property type="term" value="F:acyltransferase activity, transferring groups other than amino-acyl groups"/>
    <property type="evidence" value="ECO:0007669"/>
    <property type="project" value="InterPro"/>
</dbReference>
<dbReference type="eggNOG" id="COG0456">
    <property type="taxonomic scope" value="Bacteria"/>
</dbReference>
<gene>
    <name evidence="2" type="ORF">KR51_00023740</name>
</gene>
<dbReference type="RefSeq" id="WP_022607574.1">
    <property type="nucleotide sequence ID" value="NZ_ASSJ01000055.1"/>
</dbReference>
<dbReference type="SUPFAM" id="SSF55729">
    <property type="entry name" value="Acyl-CoA N-acyltransferases (Nat)"/>
    <property type="match status" value="1"/>
</dbReference>
<dbReference type="OrthoDB" id="9806005at2"/>
<reference evidence="2 3" key="1">
    <citation type="submission" date="2013-05" db="EMBL/GenBank/DDBJ databases">
        <title>Draft genome sequence of Rubidibacter lacunae KORDI 51-2.</title>
        <authorList>
            <person name="Choi D.H."/>
            <person name="Noh J.H."/>
            <person name="Kwon K.-K."/>
            <person name="Lee J.-H."/>
            <person name="Ryu J.-Y."/>
        </authorList>
    </citation>
    <scope>NUCLEOTIDE SEQUENCE [LARGE SCALE GENOMIC DNA]</scope>
    <source>
        <strain evidence="2 3">KORDI 51-2</strain>
    </source>
</reference>
<feature type="domain" description="N-acetyltransferase" evidence="1">
    <location>
        <begin position="204"/>
        <end position="381"/>
    </location>
</feature>
<dbReference type="PROSITE" id="PS51186">
    <property type="entry name" value="GNAT"/>
    <property type="match status" value="1"/>
</dbReference>
<organism evidence="2 3">
    <name type="scientific">Rubidibacter lacunae KORDI 51-2</name>
    <dbReference type="NCBI Taxonomy" id="582515"/>
    <lineage>
        <taxon>Bacteria</taxon>
        <taxon>Bacillati</taxon>
        <taxon>Cyanobacteriota</taxon>
        <taxon>Cyanophyceae</taxon>
        <taxon>Oscillatoriophycideae</taxon>
        <taxon>Chroococcales</taxon>
        <taxon>Aphanothecaceae</taxon>
        <taxon>Rubidibacter</taxon>
    </lineage>
</organism>
<keyword evidence="3" id="KW-1185">Reference proteome</keyword>
<dbReference type="AlphaFoldDB" id="U5DJP2"/>
<sequence length="381" mass="43574">MAAVAPQIRIQPVTTAAERERFLDVPARVYRDDPNWVPPLRSTIAKEIAPERPSDDDSERQFFVALVAAEPNAEAIGRVGVAIDRRLIEREERSVGLVGYFECVPEFAVADALLSAACDWLRERGMELARGPIDLSTHIRCLQLVDGFEQPFVMMPYNPPYYAEFWERAGWMQAIDAYSYRFGSDSMSREMFARAYRVAITSGVTFRPLRLRGKEFEEDVNALYDLFTRAFANNWSSAPRTREDFMEEARSLQSLVDPDIFPIAECDGQMVGFFMALPDYNQALKHVDGRLNLWGLLKFLWFRRQIDRVRVLVLCSLPEYRRKMVPLALIYLAFIGGTRENKGYQTAELGFVFANNSPSRRLIEAAGGTISKTYRAYEKPL</sequence>
<comment type="caution">
    <text evidence="2">The sequence shown here is derived from an EMBL/GenBank/DDBJ whole genome shotgun (WGS) entry which is preliminary data.</text>
</comment>
<dbReference type="PATRIC" id="fig|582515.4.peg.2670"/>
<dbReference type="InterPro" id="IPR000182">
    <property type="entry name" value="GNAT_dom"/>
</dbReference>
<dbReference type="InterPro" id="IPR016181">
    <property type="entry name" value="Acyl_CoA_acyltransferase"/>
</dbReference>
<evidence type="ECO:0000313" key="3">
    <source>
        <dbReference type="Proteomes" id="UP000016960"/>
    </source>
</evidence>
<dbReference type="InterPro" id="IPR039968">
    <property type="entry name" value="BcerS-like"/>
</dbReference>
<dbReference type="PANTHER" id="PTHR41368:SF1">
    <property type="entry name" value="PROTEIN YGHO"/>
    <property type="match status" value="1"/>
</dbReference>
<dbReference type="STRING" id="582515.KR51_00023740"/>
<evidence type="ECO:0000259" key="1">
    <source>
        <dbReference type="PROSITE" id="PS51186"/>
    </source>
</evidence>
<evidence type="ECO:0000313" key="2">
    <source>
        <dbReference type="EMBL" id="ERN41112.1"/>
    </source>
</evidence>
<name>U5DJP2_9CHRO</name>
<proteinExistence type="predicted"/>
<dbReference type="PANTHER" id="PTHR41368">
    <property type="entry name" value="PROTEIN YGHO"/>
    <property type="match status" value="1"/>
</dbReference>
<dbReference type="Proteomes" id="UP000016960">
    <property type="component" value="Unassembled WGS sequence"/>
</dbReference>
<dbReference type="EMBL" id="ASSJ01000055">
    <property type="protein sequence ID" value="ERN41112.1"/>
    <property type="molecule type" value="Genomic_DNA"/>
</dbReference>
<accession>U5DJP2</accession>
<dbReference type="InParanoid" id="U5DJP2"/>
<protein>
    <recommendedName>
        <fullName evidence="1">N-acetyltransferase domain-containing protein</fullName>
    </recommendedName>
</protein>